<organism evidence="3 4">
    <name type="scientific">Tectimicrobiota bacterium</name>
    <dbReference type="NCBI Taxonomy" id="2528274"/>
    <lineage>
        <taxon>Bacteria</taxon>
        <taxon>Pseudomonadati</taxon>
        <taxon>Nitrospinota/Tectimicrobiota group</taxon>
        <taxon>Candidatus Tectimicrobiota</taxon>
    </lineage>
</organism>
<dbReference type="SUPFAM" id="SSF53448">
    <property type="entry name" value="Nucleotide-diphospho-sugar transferases"/>
    <property type="match status" value="1"/>
</dbReference>
<dbReference type="PANTHER" id="PTHR10859">
    <property type="entry name" value="GLYCOSYL TRANSFERASE"/>
    <property type="match status" value="1"/>
</dbReference>
<feature type="transmembrane region" description="Helical" evidence="1">
    <location>
        <begin position="256"/>
        <end position="277"/>
    </location>
</feature>
<keyword evidence="1" id="KW-0472">Membrane</keyword>
<gene>
    <name evidence="3" type="ORF">HYY20_00530</name>
</gene>
<name>A0A932CLF0_UNCTE</name>
<dbReference type="InterPro" id="IPR001173">
    <property type="entry name" value="Glyco_trans_2-like"/>
</dbReference>
<dbReference type="GO" id="GO:0006487">
    <property type="term" value="P:protein N-linked glycosylation"/>
    <property type="evidence" value="ECO:0007669"/>
    <property type="project" value="TreeGrafter"/>
</dbReference>
<evidence type="ECO:0000256" key="1">
    <source>
        <dbReference type="SAM" id="Phobius"/>
    </source>
</evidence>
<feature type="domain" description="Glycosyltransferase 2-like" evidence="2">
    <location>
        <begin position="9"/>
        <end position="176"/>
    </location>
</feature>
<reference evidence="3" key="1">
    <citation type="submission" date="2020-07" db="EMBL/GenBank/DDBJ databases">
        <title>Huge and variable diversity of episymbiotic CPR bacteria and DPANN archaea in groundwater ecosystems.</title>
        <authorList>
            <person name="He C.Y."/>
            <person name="Keren R."/>
            <person name="Whittaker M."/>
            <person name="Farag I.F."/>
            <person name="Doudna J."/>
            <person name="Cate J.H.D."/>
            <person name="Banfield J.F."/>
        </authorList>
    </citation>
    <scope>NUCLEOTIDE SEQUENCE</scope>
    <source>
        <strain evidence="3">NC_groundwater_672_Ag_B-0.1um_62_36</strain>
    </source>
</reference>
<dbReference type="Proteomes" id="UP000769766">
    <property type="component" value="Unassembled WGS sequence"/>
</dbReference>
<protein>
    <submittedName>
        <fullName evidence="3">Glycosyltransferase family 2 protein</fullName>
    </submittedName>
</protein>
<accession>A0A932CLF0</accession>
<dbReference type="PANTHER" id="PTHR10859:SF105">
    <property type="entry name" value="DOLICHYL-PHOSPHATE BETA-D-MANNOSYLTRANSFERASE"/>
    <property type="match status" value="1"/>
</dbReference>
<sequence>MYLGKSVAAIIPAYNEEQLIGRVLETMPEIVDRIIVVDDASRDSTSEVVRSYKEKARLNGNLTLIRHEQNHGVGGAIVTGYKAALQDGIDVSVVLAGDSQMDPADLPQVIEPVARDQAEYSKGNRLSRGESWKLIPHTRYLGNSVLSLLTKIASGYWHVADSQSGYTAISHRALERLELDLDGIYKRYGMPNDLLIQLNIHNCRVKDVPIQPVYHVGEKSGIRLQKVIPRISWILLKGFFRRLFQKYIIQDFHPLIFFYLFGFLFLLGGASIGLFTLAADQFGLLDIGYGWMILGAILIISGIQCILFAMWFDMDHNKDLKG</sequence>
<keyword evidence="1" id="KW-1133">Transmembrane helix</keyword>
<feature type="transmembrane region" description="Helical" evidence="1">
    <location>
        <begin position="289"/>
        <end position="312"/>
    </location>
</feature>
<proteinExistence type="predicted"/>
<evidence type="ECO:0000313" key="4">
    <source>
        <dbReference type="Proteomes" id="UP000769766"/>
    </source>
</evidence>
<comment type="caution">
    <text evidence="3">The sequence shown here is derived from an EMBL/GenBank/DDBJ whole genome shotgun (WGS) entry which is preliminary data.</text>
</comment>
<dbReference type="Pfam" id="PF00535">
    <property type="entry name" value="Glycos_transf_2"/>
    <property type="match status" value="1"/>
</dbReference>
<dbReference type="CDD" id="cd04179">
    <property type="entry name" value="DPM_DPG-synthase_like"/>
    <property type="match status" value="1"/>
</dbReference>
<evidence type="ECO:0000259" key="2">
    <source>
        <dbReference type="Pfam" id="PF00535"/>
    </source>
</evidence>
<dbReference type="InterPro" id="IPR029044">
    <property type="entry name" value="Nucleotide-diphossugar_trans"/>
</dbReference>
<dbReference type="AlphaFoldDB" id="A0A932CLF0"/>
<dbReference type="EMBL" id="JACPRF010000017">
    <property type="protein sequence ID" value="MBI2875349.1"/>
    <property type="molecule type" value="Genomic_DNA"/>
</dbReference>
<dbReference type="Gene3D" id="3.90.550.10">
    <property type="entry name" value="Spore Coat Polysaccharide Biosynthesis Protein SpsA, Chain A"/>
    <property type="match status" value="1"/>
</dbReference>
<keyword evidence="1" id="KW-0812">Transmembrane</keyword>
<evidence type="ECO:0000313" key="3">
    <source>
        <dbReference type="EMBL" id="MBI2875349.1"/>
    </source>
</evidence>